<dbReference type="PANTHER" id="PTHR42345">
    <property type="entry name" value="TPR_REGION DOMAIN-CONTAINING PROTEIN"/>
    <property type="match status" value="1"/>
</dbReference>
<proteinExistence type="predicted"/>
<dbReference type="AlphaFoldDB" id="A0A9W9G1A2"/>
<name>A0A9W9G1A2_9EURO</name>
<evidence type="ECO:0000313" key="2">
    <source>
        <dbReference type="EMBL" id="KAJ5110243.1"/>
    </source>
</evidence>
<evidence type="ECO:0000256" key="1">
    <source>
        <dbReference type="SAM" id="MobiDB-lite"/>
    </source>
</evidence>
<reference evidence="2" key="2">
    <citation type="journal article" date="2023" name="IMA Fungus">
        <title>Comparative genomic study of the Penicillium genus elucidates a diverse pangenome and 15 lateral gene transfer events.</title>
        <authorList>
            <person name="Petersen C."/>
            <person name="Sorensen T."/>
            <person name="Nielsen M.R."/>
            <person name="Sondergaard T.E."/>
            <person name="Sorensen J.L."/>
            <person name="Fitzpatrick D.A."/>
            <person name="Frisvad J.C."/>
            <person name="Nielsen K.L."/>
        </authorList>
    </citation>
    <scope>NUCLEOTIDE SEQUENCE</scope>
    <source>
        <strain evidence="2">IBT 30761</strain>
    </source>
</reference>
<feature type="compositionally biased region" description="Low complexity" evidence="1">
    <location>
        <begin position="28"/>
        <end position="41"/>
    </location>
</feature>
<organism evidence="2 3">
    <name type="scientific">Penicillium argentinense</name>
    <dbReference type="NCBI Taxonomy" id="1131581"/>
    <lineage>
        <taxon>Eukaryota</taxon>
        <taxon>Fungi</taxon>
        <taxon>Dikarya</taxon>
        <taxon>Ascomycota</taxon>
        <taxon>Pezizomycotina</taxon>
        <taxon>Eurotiomycetes</taxon>
        <taxon>Eurotiomycetidae</taxon>
        <taxon>Eurotiales</taxon>
        <taxon>Aspergillaceae</taxon>
        <taxon>Penicillium</taxon>
    </lineage>
</organism>
<dbReference type="OrthoDB" id="20872at2759"/>
<dbReference type="EMBL" id="JAPQKI010000003">
    <property type="protein sequence ID" value="KAJ5110243.1"/>
    <property type="molecule type" value="Genomic_DNA"/>
</dbReference>
<dbReference type="RefSeq" id="XP_056478354.1">
    <property type="nucleotide sequence ID" value="XM_056615382.1"/>
</dbReference>
<protein>
    <submittedName>
        <fullName evidence="2">Uncharacterized protein</fullName>
    </submittedName>
</protein>
<feature type="region of interest" description="Disordered" evidence="1">
    <location>
        <begin position="633"/>
        <end position="654"/>
    </location>
</feature>
<dbReference type="Proteomes" id="UP001149074">
    <property type="component" value="Unassembled WGS sequence"/>
</dbReference>
<feature type="compositionally biased region" description="Polar residues" evidence="1">
    <location>
        <begin position="644"/>
        <end position="654"/>
    </location>
</feature>
<comment type="caution">
    <text evidence="2">The sequence shown here is derived from an EMBL/GenBank/DDBJ whole genome shotgun (WGS) entry which is preliminary data.</text>
</comment>
<feature type="compositionally biased region" description="Polar residues" evidence="1">
    <location>
        <begin position="11"/>
        <end position="24"/>
    </location>
</feature>
<keyword evidence="3" id="KW-1185">Reference proteome</keyword>
<feature type="compositionally biased region" description="Basic and acidic residues" evidence="1">
    <location>
        <begin position="75"/>
        <end position="88"/>
    </location>
</feature>
<dbReference type="GeneID" id="81354361"/>
<feature type="compositionally biased region" description="Basic residues" evidence="1">
    <location>
        <begin position="1"/>
        <end position="10"/>
    </location>
</feature>
<dbReference type="PANTHER" id="PTHR42345:SF2">
    <property type="entry name" value="HELICASE-LIKE PROTEIN"/>
    <property type="match status" value="1"/>
</dbReference>
<sequence>MSFFGRRRRSQSLADQDNSSTRQQVPRHPSLGSHGSGPSEGFFHGLFRRSSDSSLSADTPKHERKPTSAIPLCIETDRSPRRRNRDESSQSSGDSTPSIPGPPKPATAAAAHNEPKQPGNIQDHLEYRLDKACRPKDDADPSTSNGSIMTKDEIKALFSGAPHFLLERGKHKRWYPQVIFPWDEHNPSIQRMLDRKPLPHPAFTLCTLHAHLPVPDDWAVRGGVPTPIEDWGRRDASRRATFDVGIFEVPNMLANNGREPGTVGFRHFLELPLADAVRFSGPGEPRQAPNLLCVSSLPATEAFDLMENYNKPYSQCLSGAVYDRHQLLRDGPSVWKRIGVRDINLRVLMKRLDHLRQIRQGVLRDGSTMTILDYETPHEQYNMLHSHFLYPRPPPADVLPGHPQSIKSQIKTLVTVLATPGAWVDFSLPEWRFRAGQLLWEVPPHGDGDYIDEGVCNGGTRKEPWVNSGMERKWLLVQLLLAAELLIRLDAFVRIDMLHDPHGGQMTVQELYHFDKLREGKVNWDLVVVRRFLDNLEITCPPTSTSNGTPVDTQASEKAATAAKPRRFTLFESLGRRISSNAETELHSAWLCRINSPHTRQQLEGLYNFAENIGWPNIDALRMTFDQKLRDNKDIFSPQPGIRPSQQETTASQPAARSLAKENMYSRSASRRCVRLHSRCADDHDPHADEPLGWISRSWLSGFVIPGEPICHLLIGTLLENDAAAVQHLGPTANLYGGFAYAGRSWWSKACIVGRVLSSLNGAQTCMGWVGSDVLPRDATKLEVLGPGWFEVLTEAPLERSGKPRIKQGCKLEAESTPLGIGDITADAFTLPIDQSTATPVVSLGALTLSISTSNSRAITTSDETSLSFSLHGGGGADTQSSRVVTFPLKHNVRFISAHACCPPRGSTLHHPGEAETPSAAEHRKTTSSVRGCGKGTRLAGHPLHRSFPYERVGLETLSQHTGPPTPGRAGDPDPAVLVIDARGDRVRETFVRAWCAAVGRHALIGRAGRTCIACCVREARAVDVQVVVRVGE</sequence>
<feature type="region of interest" description="Disordered" evidence="1">
    <location>
        <begin position="907"/>
        <end position="936"/>
    </location>
</feature>
<accession>A0A9W9G1A2</accession>
<feature type="compositionally biased region" description="Polar residues" evidence="1">
    <location>
        <begin position="89"/>
        <end position="98"/>
    </location>
</feature>
<feature type="region of interest" description="Disordered" evidence="1">
    <location>
        <begin position="1"/>
        <end position="120"/>
    </location>
</feature>
<gene>
    <name evidence="2" type="ORF">N7532_002888</name>
</gene>
<evidence type="ECO:0000313" key="3">
    <source>
        <dbReference type="Proteomes" id="UP001149074"/>
    </source>
</evidence>
<reference evidence="2" key="1">
    <citation type="submission" date="2022-11" db="EMBL/GenBank/DDBJ databases">
        <authorList>
            <person name="Petersen C."/>
        </authorList>
    </citation>
    <scope>NUCLEOTIDE SEQUENCE</scope>
    <source>
        <strain evidence="2">IBT 30761</strain>
    </source>
</reference>